<reference evidence="2" key="1">
    <citation type="submission" date="2009-08" db="EMBL/GenBank/DDBJ databases">
        <authorList>
            <consortium name="US DOE Joint Genome Institute"/>
            <person name="Lucas S."/>
            <person name="Copeland A."/>
            <person name="Lapidus A."/>
            <person name="Glavina del Rio T."/>
            <person name="Dalin E."/>
            <person name="Tice H."/>
            <person name="Bruce D."/>
            <person name="Barry K."/>
            <person name="Pitluck S."/>
            <person name="Lowry S."/>
            <person name="Larimer F."/>
            <person name="Land M."/>
            <person name="Hauser L."/>
            <person name="Kyrpides N."/>
            <person name="Ivanova N."/>
            <person name="McMahon K.D."/>
            <person name="Hugenholtz P."/>
        </authorList>
    </citation>
    <scope>NUCLEOTIDE SEQUENCE</scope>
    <source>
        <strain evidence="2">UW-1</strain>
    </source>
</reference>
<accession>C7RMR0</accession>
<name>C7RMR0_ACCRE</name>
<feature type="region of interest" description="Disordered" evidence="1">
    <location>
        <begin position="1"/>
        <end position="46"/>
    </location>
</feature>
<organism evidence="2">
    <name type="scientific">Accumulibacter regalis</name>
    <dbReference type="NCBI Taxonomy" id="522306"/>
    <lineage>
        <taxon>Bacteria</taxon>
        <taxon>Pseudomonadati</taxon>
        <taxon>Pseudomonadota</taxon>
        <taxon>Betaproteobacteria</taxon>
        <taxon>Candidatus Accumulibacter</taxon>
    </lineage>
</organism>
<reference evidence="2" key="2">
    <citation type="submission" date="2009-09" db="EMBL/GenBank/DDBJ databases">
        <title>Complete sequence of chromosome of Candidatus Accumulibacter phosphatis clade IIA str. UW-1.</title>
        <authorList>
            <consortium name="US DOE Joint Genome Institute"/>
            <person name="Martin H.G."/>
            <person name="Ivanova N."/>
            <person name="Kunin V."/>
            <person name="Warnecke F."/>
            <person name="Barry K."/>
            <person name="He S."/>
            <person name="Salamov A."/>
            <person name="Szeto E."/>
            <person name="Dalin E."/>
            <person name="Pangilinan J.L."/>
            <person name="Lapidus A."/>
            <person name="Lowry S."/>
            <person name="Kyrpides N.C."/>
            <person name="McMahon K.D."/>
            <person name="Hugenholtz P."/>
        </authorList>
    </citation>
    <scope>NUCLEOTIDE SEQUENCE [LARGE SCALE GENOMIC DNA]</scope>
    <source>
        <strain evidence="2">UW-1</strain>
    </source>
</reference>
<evidence type="ECO:0000313" key="2">
    <source>
        <dbReference type="EMBL" id="ACV34087.1"/>
    </source>
</evidence>
<evidence type="ECO:0000256" key="1">
    <source>
        <dbReference type="SAM" id="MobiDB-lite"/>
    </source>
</evidence>
<dbReference type="AlphaFoldDB" id="C7RMR0"/>
<dbReference type="HOGENOM" id="CLU_3178862_0_0_4"/>
<protein>
    <submittedName>
        <fullName evidence="2">Uncharacterized protein</fullName>
    </submittedName>
</protein>
<sequence>MSAEETLGGTLAIEDHHEPMQGRVGVHFARLRPSRDDVQQPGDDVL</sequence>
<dbReference type="KEGG" id="app:CAP2UW1_0741"/>
<gene>
    <name evidence="2" type="ordered locus">CAP2UW1_0741</name>
</gene>
<proteinExistence type="predicted"/>
<dbReference type="EMBL" id="CP001715">
    <property type="protein sequence ID" value="ACV34087.1"/>
    <property type="molecule type" value="Genomic_DNA"/>
</dbReference>